<protein>
    <recommendedName>
        <fullName evidence="3">Acyl carrier protein</fullName>
    </recommendedName>
</protein>
<dbReference type="GeneID" id="69968748"/>
<dbReference type="InterPro" id="IPR010862">
    <property type="entry name" value="DUF1493"/>
</dbReference>
<dbReference type="RefSeq" id="WP_036003737.1">
    <property type="nucleotide sequence ID" value="NZ_CP012746.1"/>
</dbReference>
<accession>A0A0P0R9H7</accession>
<dbReference type="AlphaFoldDB" id="A0A0P0R9H7"/>
<dbReference type="Proteomes" id="UP000019146">
    <property type="component" value="Chromosome 1"/>
</dbReference>
<evidence type="ECO:0000313" key="2">
    <source>
        <dbReference type="Proteomes" id="UP000019146"/>
    </source>
</evidence>
<evidence type="ECO:0000313" key="1">
    <source>
        <dbReference type="EMBL" id="ALL64596.1"/>
    </source>
</evidence>
<dbReference type="KEGG" id="bcai:K788_0006662"/>
<name>A0A0P0R9H7_9BURK</name>
<reference evidence="1 2" key="1">
    <citation type="journal article" date="2014" name="Genome Announc.">
        <title>Draft Genome Sequence of the Haloacid-Degrading Burkholderia caribensis Strain MBA4.</title>
        <authorList>
            <person name="Pan Y."/>
            <person name="Kong K.F."/>
            <person name="Tsang J.S."/>
        </authorList>
    </citation>
    <scope>NUCLEOTIDE SEQUENCE [LARGE SCALE GENOMIC DNA]</scope>
    <source>
        <strain evidence="1 2">MBA4</strain>
    </source>
</reference>
<dbReference type="EMBL" id="CP012746">
    <property type="protein sequence ID" value="ALL64596.1"/>
    <property type="molecule type" value="Genomic_DNA"/>
</dbReference>
<dbReference type="Pfam" id="PF07377">
    <property type="entry name" value="DUF1493"/>
    <property type="match status" value="1"/>
</dbReference>
<organism evidence="1 2">
    <name type="scientific">Paraburkholderia caribensis MBA4</name>
    <dbReference type="NCBI Taxonomy" id="1323664"/>
    <lineage>
        <taxon>Bacteria</taxon>
        <taxon>Pseudomonadati</taxon>
        <taxon>Pseudomonadota</taxon>
        <taxon>Betaproteobacteria</taxon>
        <taxon>Burkholderiales</taxon>
        <taxon>Burkholderiaceae</taxon>
        <taxon>Paraburkholderia</taxon>
    </lineage>
</organism>
<gene>
    <name evidence="1" type="ORF">K788_0006662</name>
</gene>
<proteinExistence type="predicted"/>
<evidence type="ECO:0008006" key="3">
    <source>
        <dbReference type="Google" id="ProtNLM"/>
    </source>
</evidence>
<sequence length="116" mass="13486">MTPQPAVSVELEEFLREQIGLHATDKVNPADRLEDDLHVTGDDAAELIEAFVTRFNIKNGDFVFQRYFDEEGYDLFFFLRFLVRKRPPKIDKEPLTVAMLERAIELGVWDSQRLGK</sequence>